<dbReference type="Proteomes" id="UP001429984">
    <property type="component" value="Unassembled WGS sequence"/>
</dbReference>
<dbReference type="PANTHER" id="PTHR38831:SF2">
    <property type="entry name" value="TYPE II SECRETION SYSTEM PROTEIN K"/>
    <property type="match status" value="1"/>
</dbReference>
<dbReference type="EMBL" id="JADLZT010000012">
    <property type="protein sequence ID" value="MBF6025929.1"/>
    <property type="molecule type" value="Genomic_DNA"/>
</dbReference>
<reference evidence="13 14" key="1">
    <citation type="submission" date="2020-11" db="EMBL/GenBank/DDBJ databases">
        <title>Draft Genome Sequence and Secondary Metabolite Biosynthetic Potential of the Lysobacter niastensis Type strain DSM 18481.</title>
        <authorList>
            <person name="Turrini P."/>
            <person name="Artuso I."/>
            <person name="Tescari M."/>
            <person name="Lugli G.A."/>
            <person name="Frangipani E."/>
            <person name="Ventura M."/>
            <person name="Visca P."/>
        </authorList>
    </citation>
    <scope>NUCLEOTIDE SEQUENCE [LARGE SCALE GENOMIC DNA]</scope>
    <source>
        <strain evidence="13 14">DSM 18481</strain>
    </source>
</reference>
<evidence type="ECO:0000313" key="13">
    <source>
        <dbReference type="EMBL" id="MBF6025929.1"/>
    </source>
</evidence>
<evidence type="ECO:0000256" key="1">
    <source>
        <dbReference type="ARBA" id="ARBA00004533"/>
    </source>
</evidence>
<dbReference type="PANTHER" id="PTHR38831">
    <property type="entry name" value="TYPE II SECRETION SYSTEM PROTEIN K"/>
    <property type="match status" value="1"/>
</dbReference>
<keyword evidence="6" id="KW-0812">Transmembrane</keyword>
<proteinExistence type="inferred from homology"/>
<gene>
    <name evidence="13" type="ORF">IU514_18020</name>
</gene>
<name>A0ABS0BAB4_9GAMM</name>
<dbReference type="InterPro" id="IPR005628">
    <property type="entry name" value="GspK"/>
</dbReference>
<evidence type="ECO:0000256" key="4">
    <source>
        <dbReference type="ARBA" id="ARBA00022475"/>
    </source>
</evidence>
<evidence type="ECO:0000256" key="11">
    <source>
        <dbReference type="SAM" id="MobiDB-lite"/>
    </source>
</evidence>
<dbReference type="RefSeq" id="WP_194932526.1">
    <property type="nucleotide sequence ID" value="NZ_JADLZT010000012.1"/>
</dbReference>
<evidence type="ECO:0000256" key="9">
    <source>
        <dbReference type="ARBA" id="ARBA00023136"/>
    </source>
</evidence>
<comment type="caution">
    <text evidence="13">The sequence shown here is derived from an EMBL/GenBank/DDBJ whole genome shotgun (WGS) entry which is preliminary data.</text>
</comment>
<dbReference type="InterPro" id="IPR049031">
    <property type="entry name" value="T2SSK_SAM-like_1st"/>
</dbReference>
<evidence type="ECO:0000256" key="10">
    <source>
        <dbReference type="PIRNR" id="PIRNR002786"/>
    </source>
</evidence>
<comment type="similarity">
    <text evidence="2 10">Belongs to the GSP K family.</text>
</comment>
<dbReference type="Pfam" id="PF21687">
    <property type="entry name" value="T2SSK_1st"/>
    <property type="match status" value="1"/>
</dbReference>
<dbReference type="Gene3D" id="1.10.40.60">
    <property type="entry name" value="EpsJ-like"/>
    <property type="match status" value="1"/>
</dbReference>
<dbReference type="PIRSF" id="PIRSF002786">
    <property type="entry name" value="XcpX"/>
    <property type="match status" value="1"/>
</dbReference>
<evidence type="ECO:0000259" key="12">
    <source>
        <dbReference type="Pfam" id="PF21687"/>
    </source>
</evidence>
<keyword evidence="14" id="KW-1185">Reference proteome</keyword>
<keyword evidence="3 10" id="KW-0813">Transport</keyword>
<feature type="domain" description="T2SS protein K first SAM-like" evidence="12">
    <location>
        <begin position="107"/>
        <end position="200"/>
    </location>
</feature>
<keyword evidence="4 10" id="KW-1003">Cell membrane</keyword>
<evidence type="ECO:0000256" key="2">
    <source>
        <dbReference type="ARBA" id="ARBA00007246"/>
    </source>
</evidence>
<evidence type="ECO:0000313" key="14">
    <source>
        <dbReference type="Proteomes" id="UP001429984"/>
    </source>
</evidence>
<evidence type="ECO:0000256" key="5">
    <source>
        <dbReference type="ARBA" id="ARBA00022519"/>
    </source>
</evidence>
<evidence type="ECO:0000256" key="6">
    <source>
        <dbReference type="ARBA" id="ARBA00022692"/>
    </source>
</evidence>
<evidence type="ECO:0000256" key="8">
    <source>
        <dbReference type="ARBA" id="ARBA00022989"/>
    </source>
</evidence>
<keyword evidence="9 10" id="KW-0472">Membrane</keyword>
<organism evidence="13 14">
    <name type="scientific">Lysobacter niastensis</name>
    <dbReference type="NCBI Taxonomy" id="380629"/>
    <lineage>
        <taxon>Bacteria</taxon>
        <taxon>Pseudomonadati</taxon>
        <taxon>Pseudomonadota</taxon>
        <taxon>Gammaproteobacteria</taxon>
        <taxon>Lysobacterales</taxon>
        <taxon>Lysobacteraceae</taxon>
        <taxon>Lysobacter</taxon>
    </lineage>
</organism>
<comment type="subcellular location">
    <subcellularLocation>
        <location evidence="1 10">Cell inner membrane</location>
    </subcellularLocation>
</comment>
<keyword evidence="8" id="KW-1133">Transmembrane helix</keyword>
<keyword evidence="5 10" id="KW-0997">Cell inner membrane</keyword>
<keyword evidence="7" id="KW-0653">Protein transport</keyword>
<evidence type="ECO:0000256" key="7">
    <source>
        <dbReference type="ARBA" id="ARBA00022927"/>
    </source>
</evidence>
<sequence>MRAPGNVRSNARGAALLLVLWLIMLMAALVGGFALAARVEHMQGQVMARGLVASYAARAGLEYALTRVEDEDQRRRWRPDGSTNRWSYAGAQVEVRLIDENGKIDLNQADASLLTSLLMRVGEGEMGQEQAARLAAAIVDWRDPDQLTQPAGGAEDRDYEEAGRPYGAKDAEFESTAELEQVLGFTPELYASLEPFVTVFSGRMRPDPAFASAEVLDAMGLNGNDVVTQRQRWNPESGLPPPGLPGGESLVGERSGTYSIESRAKLADGRESLLRAVVRLGSGTTPGRIYTPLRWEEGASPR</sequence>
<dbReference type="SUPFAM" id="SSF158544">
    <property type="entry name" value="GspK insert domain-like"/>
    <property type="match status" value="1"/>
</dbReference>
<feature type="region of interest" description="Disordered" evidence="11">
    <location>
        <begin position="232"/>
        <end position="255"/>
    </location>
</feature>
<evidence type="ECO:0000256" key="3">
    <source>
        <dbReference type="ARBA" id="ARBA00022448"/>
    </source>
</evidence>
<dbReference type="InterPro" id="IPR038072">
    <property type="entry name" value="GspK_central_sf"/>
</dbReference>
<protein>
    <recommendedName>
        <fullName evidence="10">Type II secretion system protein K</fullName>
    </recommendedName>
</protein>
<accession>A0ABS0BAB4</accession>